<dbReference type="AlphaFoldDB" id="A0A5C3QCY8"/>
<evidence type="ECO:0000313" key="2">
    <source>
        <dbReference type="Proteomes" id="UP000305067"/>
    </source>
</evidence>
<name>A0A5C3QCY8_9AGAR</name>
<protein>
    <submittedName>
        <fullName evidence="1">Uncharacterized protein</fullName>
    </submittedName>
</protein>
<organism evidence="1 2">
    <name type="scientific">Pterulicium gracile</name>
    <dbReference type="NCBI Taxonomy" id="1884261"/>
    <lineage>
        <taxon>Eukaryota</taxon>
        <taxon>Fungi</taxon>
        <taxon>Dikarya</taxon>
        <taxon>Basidiomycota</taxon>
        <taxon>Agaricomycotina</taxon>
        <taxon>Agaricomycetes</taxon>
        <taxon>Agaricomycetidae</taxon>
        <taxon>Agaricales</taxon>
        <taxon>Pleurotineae</taxon>
        <taxon>Pterulaceae</taxon>
        <taxon>Pterulicium</taxon>
    </lineage>
</organism>
<keyword evidence="2" id="KW-1185">Reference proteome</keyword>
<gene>
    <name evidence="1" type="ORF">BDV98DRAFT_605746</name>
</gene>
<proteinExistence type="predicted"/>
<reference evidence="1 2" key="1">
    <citation type="journal article" date="2019" name="Nat. Ecol. Evol.">
        <title>Megaphylogeny resolves global patterns of mushroom evolution.</title>
        <authorList>
            <person name="Varga T."/>
            <person name="Krizsan K."/>
            <person name="Foldi C."/>
            <person name="Dima B."/>
            <person name="Sanchez-Garcia M."/>
            <person name="Sanchez-Ramirez S."/>
            <person name="Szollosi G.J."/>
            <person name="Szarkandi J.G."/>
            <person name="Papp V."/>
            <person name="Albert L."/>
            <person name="Andreopoulos W."/>
            <person name="Angelini C."/>
            <person name="Antonin V."/>
            <person name="Barry K.W."/>
            <person name="Bougher N.L."/>
            <person name="Buchanan P."/>
            <person name="Buyck B."/>
            <person name="Bense V."/>
            <person name="Catcheside P."/>
            <person name="Chovatia M."/>
            <person name="Cooper J."/>
            <person name="Damon W."/>
            <person name="Desjardin D."/>
            <person name="Finy P."/>
            <person name="Geml J."/>
            <person name="Haridas S."/>
            <person name="Hughes K."/>
            <person name="Justo A."/>
            <person name="Karasinski D."/>
            <person name="Kautmanova I."/>
            <person name="Kiss B."/>
            <person name="Kocsube S."/>
            <person name="Kotiranta H."/>
            <person name="LaButti K.M."/>
            <person name="Lechner B.E."/>
            <person name="Liimatainen K."/>
            <person name="Lipzen A."/>
            <person name="Lukacs Z."/>
            <person name="Mihaltcheva S."/>
            <person name="Morgado L.N."/>
            <person name="Niskanen T."/>
            <person name="Noordeloos M.E."/>
            <person name="Ohm R.A."/>
            <person name="Ortiz-Santana B."/>
            <person name="Ovrebo C."/>
            <person name="Racz N."/>
            <person name="Riley R."/>
            <person name="Savchenko A."/>
            <person name="Shiryaev A."/>
            <person name="Soop K."/>
            <person name="Spirin V."/>
            <person name="Szebenyi C."/>
            <person name="Tomsovsky M."/>
            <person name="Tulloss R.E."/>
            <person name="Uehling J."/>
            <person name="Grigoriev I.V."/>
            <person name="Vagvolgyi C."/>
            <person name="Papp T."/>
            <person name="Martin F.M."/>
            <person name="Miettinen O."/>
            <person name="Hibbett D.S."/>
            <person name="Nagy L.G."/>
        </authorList>
    </citation>
    <scope>NUCLEOTIDE SEQUENCE [LARGE SCALE GENOMIC DNA]</scope>
    <source>
        <strain evidence="1 2">CBS 309.79</strain>
    </source>
</reference>
<dbReference type="Gene3D" id="2.80.10.50">
    <property type="match status" value="1"/>
</dbReference>
<evidence type="ECO:0000313" key="1">
    <source>
        <dbReference type="EMBL" id="TFK99944.1"/>
    </source>
</evidence>
<dbReference type="Proteomes" id="UP000305067">
    <property type="component" value="Unassembled WGS sequence"/>
</dbReference>
<sequence length="164" mass="17684">MAPTSSHLIALQTGIYLIQNVNSGRFIMSNSSQSVVSVQTYDATVDGQNPLPDAAKIKVTKGNGVFTFQDASGTNAYLSDTSAIVGTDTSTGATWAFAQAQWHVNSVGTRPGEYSITNKAGTFCLKEYDDPDTNFYVTEATDKAFAGTVTDTTETWRFLWADLQ</sequence>
<accession>A0A5C3QCY8</accession>
<dbReference type="EMBL" id="ML178831">
    <property type="protein sequence ID" value="TFK99944.1"/>
    <property type="molecule type" value="Genomic_DNA"/>
</dbReference>